<comment type="caution">
    <text evidence="1">The sequence shown here is derived from an EMBL/GenBank/DDBJ whole genome shotgun (WGS) entry which is preliminary data.</text>
</comment>
<evidence type="ECO:0000313" key="2">
    <source>
        <dbReference type="Proteomes" id="UP000192721"/>
    </source>
</evidence>
<dbReference type="RefSeq" id="WP_052370376.1">
    <property type="nucleotide sequence ID" value="NZ_CP109905.1"/>
</dbReference>
<name>A0A1W0CR52_9NEIS</name>
<accession>A0A1W0CR52</accession>
<sequence length="205" mass="23239">MSHTPLSDADYQRLAAILNRFLPQQGMNLERLDGFFAALLSGPEPIKPTECLPIIIGEAFDDDSAFPSDKALEQFAKLLMGHWLDISAALRENDAFQPWLEQDAAGELHGNDWAEGFSEGMQLLNEDWGLLFDDPEHAPLLEPILTLAFERNPDPEVQVPALTPTQREQCLSALSESVHGIHRFFAAIRRRLEEEEQELERRQQH</sequence>
<dbReference type="AlphaFoldDB" id="A0A1W0CR52"/>
<dbReference type="Proteomes" id="UP000192721">
    <property type="component" value="Unassembled WGS sequence"/>
</dbReference>
<dbReference type="SUPFAM" id="SSF101327">
    <property type="entry name" value="YgfB-like"/>
    <property type="match status" value="1"/>
</dbReference>
<evidence type="ECO:0008006" key="3">
    <source>
        <dbReference type="Google" id="ProtNLM"/>
    </source>
</evidence>
<proteinExistence type="predicted"/>
<dbReference type="Gene3D" id="1.20.120.740">
    <property type="entry name" value="YgfB uncharacterised protein family UPF0149, PF03695"/>
    <property type="match status" value="1"/>
</dbReference>
<dbReference type="InterPro" id="IPR036255">
    <property type="entry name" value="YgfB-like_sf"/>
</dbReference>
<dbReference type="Pfam" id="PF03695">
    <property type="entry name" value="UPF0149"/>
    <property type="match status" value="1"/>
</dbReference>
<dbReference type="NCBIfam" id="TIGR02292">
    <property type="entry name" value="ygfB_yecA"/>
    <property type="match status" value="1"/>
</dbReference>
<dbReference type="EMBL" id="MUKV01000020">
    <property type="protein sequence ID" value="OQS37199.1"/>
    <property type="molecule type" value="Genomic_DNA"/>
</dbReference>
<organism evidence="1 2">
    <name type="scientific">Chromobacterium haemolyticum</name>
    <dbReference type="NCBI Taxonomy" id="394935"/>
    <lineage>
        <taxon>Bacteria</taxon>
        <taxon>Pseudomonadati</taxon>
        <taxon>Pseudomonadota</taxon>
        <taxon>Betaproteobacteria</taxon>
        <taxon>Neisseriales</taxon>
        <taxon>Chromobacteriaceae</taxon>
        <taxon>Chromobacterium</taxon>
    </lineage>
</organism>
<dbReference type="InterPro" id="IPR011978">
    <property type="entry name" value="YgfB-like"/>
</dbReference>
<protein>
    <recommendedName>
        <fullName evidence="3">YecA family protein</fullName>
    </recommendedName>
</protein>
<reference evidence="1 2" key="1">
    <citation type="submission" date="2017-02" db="EMBL/GenBank/DDBJ databases">
        <title>Chromobacterium haemolyticum H5244.</title>
        <authorList>
            <person name="Gulvik C.A."/>
        </authorList>
    </citation>
    <scope>NUCLEOTIDE SEQUENCE [LARGE SCALE GENOMIC DNA]</scope>
    <source>
        <strain evidence="1 2">H5244</strain>
    </source>
</reference>
<gene>
    <name evidence="1" type="ORF">B0T45_14965</name>
</gene>
<evidence type="ECO:0000313" key="1">
    <source>
        <dbReference type="EMBL" id="OQS37199.1"/>
    </source>
</evidence>